<gene>
    <name evidence="2" type="ORF">M407DRAFT_222948</name>
</gene>
<proteinExistence type="predicted"/>
<organism evidence="2 3">
    <name type="scientific">Tulasnella calospora MUT 4182</name>
    <dbReference type="NCBI Taxonomy" id="1051891"/>
    <lineage>
        <taxon>Eukaryota</taxon>
        <taxon>Fungi</taxon>
        <taxon>Dikarya</taxon>
        <taxon>Basidiomycota</taxon>
        <taxon>Agaricomycotina</taxon>
        <taxon>Agaricomycetes</taxon>
        <taxon>Cantharellales</taxon>
        <taxon>Tulasnellaceae</taxon>
        <taxon>Tulasnella</taxon>
    </lineage>
</organism>
<keyword evidence="3" id="KW-1185">Reference proteome</keyword>
<dbReference type="PROSITE" id="PS51257">
    <property type="entry name" value="PROKAR_LIPOPROTEIN"/>
    <property type="match status" value="1"/>
</dbReference>
<feature type="chain" id="PRO_5002169074" evidence="1">
    <location>
        <begin position="23"/>
        <end position="145"/>
    </location>
</feature>
<evidence type="ECO:0000313" key="2">
    <source>
        <dbReference type="EMBL" id="KIO30724.1"/>
    </source>
</evidence>
<feature type="signal peptide" evidence="1">
    <location>
        <begin position="1"/>
        <end position="22"/>
    </location>
</feature>
<protein>
    <submittedName>
        <fullName evidence="2">Uncharacterized protein</fullName>
    </submittedName>
</protein>
<name>A0A0C3QS32_9AGAM</name>
<sequence length="145" mass="14963">MKSARACGSIATLLLACSAVRAVVCPYILPAKFPNPFAASALPGWYLEAGSAYKFLNAAVPTGAVGYENLTWEASPVTYWNATVGSPLSTIVDGKSVSKFIACKSITSVDSSYVLFLQTGAASTVTGAPSSIDTATCVVTKIIIT</sequence>
<evidence type="ECO:0000313" key="3">
    <source>
        <dbReference type="Proteomes" id="UP000054248"/>
    </source>
</evidence>
<dbReference type="AlphaFoldDB" id="A0A0C3QS32"/>
<evidence type="ECO:0000256" key="1">
    <source>
        <dbReference type="SAM" id="SignalP"/>
    </source>
</evidence>
<accession>A0A0C3QS32</accession>
<reference evidence="2 3" key="1">
    <citation type="submission" date="2014-04" db="EMBL/GenBank/DDBJ databases">
        <authorList>
            <consortium name="DOE Joint Genome Institute"/>
            <person name="Kuo A."/>
            <person name="Girlanda M."/>
            <person name="Perotto S."/>
            <person name="Kohler A."/>
            <person name="Nagy L.G."/>
            <person name="Floudas D."/>
            <person name="Copeland A."/>
            <person name="Barry K.W."/>
            <person name="Cichocki N."/>
            <person name="Veneault-Fourrey C."/>
            <person name="LaButti K."/>
            <person name="Lindquist E.A."/>
            <person name="Lipzen A."/>
            <person name="Lundell T."/>
            <person name="Morin E."/>
            <person name="Murat C."/>
            <person name="Sun H."/>
            <person name="Tunlid A."/>
            <person name="Henrissat B."/>
            <person name="Grigoriev I.V."/>
            <person name="Hibbett D.S."/>
            <person name="Martin F."/>
            <person name="Nordberg H.P."/>
            <person name="Cantor M.N."/>
            <person name="Hua S.X."/>
        </authorList>
    </citation>
    <scope>NUCLEOTIDE SEQUENCE [LARGE SCALE GENOMIC DNA]</scope>
    <source>
        <strain evidence="2 3">MUT 4182</strain>
    </source>
</reference>
<reference evidence="3" key="2">
    <citation type="submission" date="2015-01" db="EMBL/GenBank/DDBJ databases">
        <title>Evolutionary Origins and Diversification of the Mycorrhizal Mutualists.</title>
        <authorList>
            <consortium name="DOE Joint Genome Institute"/>
            <consortium name="Mycorrhizal Genomics Consortium"/>
            <person name="Kohler A."/>
            <person name="Kuo A."/>
            <person name="Nagy L.G."/>
            <person name="Floudas D."/>
            <person name="Copeland A."/>
            <person name="Barry K.W."/>
            <person name="Cichocki N."/>
            <person name="Veneault-Fourrey C."/>
            <person name="LaButti K."/>
            <person name="Lindquist E.A."/>
            <person name="Lipzen A."/>
            <person name="Lundell T."/>
            <person name="Morin E."/>
            <person name="Murat C."/>
            <person name="Riley R."/>
            <person name="Ohm R."/>
            <person name="Sun H."/>
            <person name="Tunlid A."/>
            <person name="Henrissat B."/>
            <person name="Grigoriev I.V."/>
            <person name="Hibbett D.S."/>
            <person name="Martin F."/>
        </authorList>
    </citation>
    <scope>NUCLEOTIDE SEQUENCE [LARGE SCALE GENOMIC DNA]</scope>
    <source>
        <strain evidence="3">MUT 4182</strain>
    </source>
</reference>
<dbReference type="Proteomes" id="UP000054248">
    <property type="component" value="Unassembled WGS sequence"/>
</dbReference>
<dbReference type="OrthoDB" id="3200017at2759"/>
<dbReference type="EMBL" id="KN822969">
    <property type="protein sequence ID" value="KIO30724.1"/>
    <property type="molecule type" value="Genomic_DNA"/>
</dbReference>
<keyword evidence="1" id="KW-0732">Signal</keyword>
<dbReference type="HOGENOM" id="CLU_1788242_0_0_1"/>